<proteinExistence type="predicted"/>
<protein>
    <submittedName>
        <fullName evidence="1">Uncharacterized protein</fullName>
    </submittedName>
</protein>
<reference evidence="1" key="1">
    <citation type="submission" date="2019-08" db="EMBL/GenBank/DDBJ databases">
        <authorList>
            <person name="Kucharzyk K."/>
            <person name="Murdoch R.W."/>
            <person name="Higgins S."/>
            <person name="Loffler F."/>
        </authorList>
    </citation>
    <scope>NUCLEOTIDE SEQUENCE</scope>
</reference>
<name>A0A644SW83_9ZZZZ</name>
<evidence type="ECO:0000313" key="1">
    <source>
        <dbReference type="EMBL" id="MPL58873.1"/>
    </source>
</evidence>
<dbReference type="EMBL" id="VSSQ01000008">
    <property type="protein sequence ID" value="MPL58873.1"/>
    <property type="molecule type" value="Genomic_DNA"/>
</dbReference>
<sequence length="445" mass="49762">MRRPLILQLRAGVGSALEIEAGYSQVRIQGFPGSPPGKLDAAFGAEREKRQLLPGGKSFPGKENIESGKKRAGLGRYGRTHDVTVLMLQNRLLDDPQLRSIQPCDIGPVIRHEPQHIPRIVLLVPAVDPVAGVAQAGHDIGPFVEYRVHPQRVDCHVLDRPDNAEAPLQSRYHIEEFDRFGFYALLQEVFDDRHQRSPGGVHRIGENQVFPIQVFQLEVRTIQVQDILHGIFAFRIVPLYLEECEGSQVARRGILLNFLGYDHRRQQGSPEHDTHHRIRQLIVDVGNLMHRVVLYRNTHRSLDDKVILFRPASSREGEVEEQFEGPLGIVDEFLSSGVRVPQFGDKPRCFPMVLLGSRKGIDLYPGLRSAELLHQSPHGVVKIYEGILFPFQFEIRSGGAQDIEGNHGLSVQAVHPGEIVVVGSAKVAVQVLGLEYDFAHGGPRL</sequence>
<gene>
    <name evidence="1" type="ORF">SDC9_04419</name>
</gene>
<accession>A0A644SW83</accession>
<organism evidence="1">
    <name type="scientific">bioreactor metagenome</name>
    <dbReference type="NCBI Taxonomy" id="1076179"/>
    <lineage>
        <taxon>unclassified sequences</taxon>
        <taxon>metagenomes</taxon>
        <taxon>ecological metagenomes</taxon>
    </lineage>
</organism>
<dbReference type="AlphaFoldDB" id="A0A644SW83"/>
<comment type="caution">
    <text evidence="1">The sequence shown here is derived from an EMBL/GenBank/DDBJ whole genome shotgun (WGS) entry which is preliminary data.</text>
</comment>